<gene>
    <name evidence="2" type="ORF">R3P38DRAFT_3258702</name>
</gene>
<comment type="caution">
    <text evidence="2">The sequence shown here is derived from an EMBL/GenBank/DDBJ whole genome shotgun (WGS) entry which is preliminary data.</text>
</comment>
<evidence type="ECO:0000313" key="2">
    <source>
        <dbReference type="EMBL" id="KAK7044584.1"/>
    </source>
</evidence>
<evidence type="ECO:0000313" key="3">
    <source>
        <dbReference type="Proteomes" id="UP001362999"/>
    </source>
</evidence>
<dbReference type="EMBL" id="JAWWNJ010000011">
    <property type="protein sequence ID" value="KAK7044584.1"/>
    <property type="molecule type" value="Genomic_DNA"/>
</dbReference>
<proteinExistence type="predicted"/>
<reference evidence="2 3" key="1">
    <citation type="journal article" date="2024" name="J Genomics">
        <title>Draft genome sequencing and assembly of Favolaschia claudopus CIRM-BRFM 2984 isolated from oak limbs.</title>
        <authorList>
            <person name="Navarro D."/>
            <person name="Drula E."/>
            <person name="Chaduli D."/>
            <person name="Cazenave R."/>
            <person name="Ahrendt S."/>
            <person name="Wang J."/>
            <person name="Lipzen A."/>
            <person name="Daum C."/>
            <person name="Barry K."/>
            <person name="Grigoriev I.V."/>
            <person name="Favel A."/>
            <person name="Rosso M.N."/>
            <person name="Martin F."/>
        </authorList>
    </citation>
    <scope>NUCLEOTIDE SEQUENCE [LARGE SCALE GENOMIC DNA]</scope>
    <source>
        <strain evidence="2 3">CIRM-BRFM 2984</strain>
    </source>
</reference>
<dbReference type="AlphaFoldDB" id="A0AAW0D1D9"/>
<feature type="compositionally biased region" description="Pro residues" evidence="1">
    <location>
        <begin position="261"/>
        <end position="275"/>
    </location>
</feature>
<protein>
    <submittedName>
        <fullName evidence="2">Uncharacterized protein</fullName>
    </submittedName>
</protein>
<dbReference type="Proteomes" id="UP001362999">
    <property type="component" value="Unassembled WGS sequence"/>
</dbReference>
<organism evidence="2 3">
    <name type="scientific">Favolaschia claudopus</name>
    <dbReference type="NCBI Taxonomy" id="2862362"/>
    <lineage>
        <taxon>Eukaryota</taxon>
        <taxon>Fungi</taxon>
        <taxon>Dikarya</taxon>
        <taxon>Basidiomycota</taxon>
        <taxon>Agaricomycotina</taxon>
        <taxon>Agaricomycetes</taxon>
        <taxon>Agaricomycetidae</taxon>
        <taxon>Agaricales</taxon>
        <taxon>Marasmiineae</taxon>
        <taxon>Mycenaceae</taxon>
        <taxon>Favolaschia</taxon>
    </lineage>
</organism>
<feature type="region of interest" description="Disordered" evidence="1">
    <location>
        <begin position="222"/>
        <end position="305"/>
    </location>
</feature>
<evidence type="ECO:0000256" key="1">
    <source>
        <dbReference type="SAM" id="MobiDB-lite"/>
    </source>
</evidence>
<sequence>MASKRAGENLGAVDSPPLYMVSSHRRRRFLNPIQVLTVAASKISRGVGVGGWVQYIGPSIGLVCFFCAPPSSRVADDAATHRLRGGRHCLSALPSTAIISAALTHPLLLFRRRESRPSRIRLQSASSFYLTSTPTSKPDSLLDAPLLLTALTCFFLDNTVVNATQSLLYPPPPPTPTRGIDVSSIWHRLRSFHAPTPPSTHPTPISFPIRQVKWITDTTLHPRHLSNQSPATPHSDGADFAKTPPPRFLQELYSPDSASTPLPPLAPIFAPPPESPLNRHSAPPSTLLHPHSRLSSPVSTPDGADFAEIC</sequence>
<accession>A0AAW0D1D9</accession>
<name>A0AAW0D1D9_9AGAR</name>
<keyword evidence="3" id="KW-1185">Reference proteome</keyword>